<dbReference type="GO" id="GO:0030010">
    <property type="term" value="P:establishment of cell polarity"/>
    <property type="evidence" value="ECO:0007669"/>
    <property type="project" value="TreeGrafter"/>
</dbReference>
<dbReference type="SUPFAM" id="SSF50156">
    <property type="entry name" value="PDZ domain-like"/>
    <property type="match status" value="1"/>
</dbReference>
<dbReference type="Pfam" id="PF00595">
    <property type="entry name" value="PDZ"/>
    <property type="match status" value="1"/>
</dbReference>
<organism evidence="3">
    <name type="scientific">Larimichthys crocea</name>
    <name type="common">Large yellow croaker</name>
    <name type="synonym">Pseudosciaena crocea</name>
    <dbReference type="NCBI Taxonomy" id="215358"/>
    <lineage>
        <taxon>Eukaryota</taxon>
        <taxon>Metazoa</taxon>
        <taxon>Chordata</taxon>
        <taxon>Craniata</taxon>
        <taxon>Vertebrata</taxon>
        <taxon>Euteleostomi</taxon>
        <taxon>Actinopterygii</taxon>
        <taxon>Neopterygii</taxon>
        <taxon>Teleostei</taxon>
        <taxon>Neoteleostei</taxon>
        <taxon>Acanthomorphata</taxon>
        <taxon>Eupercaria</taxon>
        <taxon>Sciaenidae</taxon>
        <taxon>Larimichthys</taxon>
    </lineage>
</organism>
<name>A0A0F8B511_LARCR</name>
<evidence type="ECO:0000256" key="1">
    <source>
        <dbReference type="SAM" id="MobiDB-lite"/>
    </source>
</evidence>
<dbReference type="AlphaFoldDB" id="A0A0F8B511"/>
<dbReference type="GO" id="GO:0000226">
    <property type="term" value="P:microtubule cytoskeleton organization"/>
    <property type="evidence" value="ECO:0007669"/>
    <property type="project" value="TreeGrafter"/>
</dbReference>
<feature type="compositionally biased region" description="Polar residues" evidence="1">
    <location>
        <begin position="205"/>
        <end position="219"/>
    </location>
</feature>
<gene>
    <name evidence="3" type="ORF">EH28_00562</name>
</gene>
<dbReference type="GO" id="GO:0007155">
    <property type="term" value="P:cell adhesion"/>
    <property type="evidence" value="ECO:0007669"/>
    <property type="project" value="TreeGrafter"/>
</dbReference>
<proteinExistence type="predicted"/>
<sequence>MLITLIFIHLILFFLHAFFSRPLWTVRTFLLAEDKAPLNDILPVSCCVIIPRTQGLLVKRLERGGKAEQERLFKENDCIIKINQGDIRHLRFEQAQNIFRQAMRCPVIIFHVVPADIKRQYELLSAQSELSPAQSNRVRFSQDSQQPGDRSSLVGSMMSRSGPQAGLNHNHQGPLAGSTPEPSRRYATLPHTLVSRSSSAPSPSLQRRISTNPSTSSYLKNKGRRFNIQLKKGKEPAHTGMHTC</sequence>
<dbReference type="GO" id="GO:0008104">
    <property type="term" value="P:intracellular protein localization"/>
    <property type="evidence" value="ECO:0007669"/>
    <property type="project" value="TreeGrafter"/>
</dbReference>
<protein>
    <submittedName>
        <fullName evidence="3">Partitioning defective 3</fullName>
    </submittedName>
</protein>
<dbReference type="GO" id="GO:0005938">
    <property type="term" value="C:cell cortex"/>
    <property type="evidence" value="ECO:0007669"/>
    <property type="project" value="TreeGrafter"/>
</dbReference>
<dbReference type="GO" id="GO:0045197">
    <property type="term" value="P:establishment or maintenance of epithelial cell apical/basal polarity"/>
    <property type="evidence" value="ECO:0007669"/>
    <property type="project" value="TreeGrafter"/>
</dbReference>
<dbReference type="Gene3D" id="2.30.42.10">
    <property type="match status" value="1"/>
</dbReference>
<feature type="compositionally biased region" description="Polar residues" evidence="1">
    <location>
        <begin position="132"/>
        <end position="149"/>
    </location>
</feature>
<evidence type="ECO:0000313" key="3">
    <source>
        <dbReference type="EMBL" id="KKF24215.1"/>
    </source>
</evidence>
<dbReference type="GO" id="GO:0043296">
    <property type="term" value="C:apical junction complex"/>
    <property type="evidence" value="ECO:0007669"/>
    <property type="project" value="TreeGrafter"/>
</dbReference>
<dbReference type="GO" id="GO:0035091">
    <property type="term" value="F:phosphatidylinositol binding"/>
    <property type="evidence" value="ECO:0007669"/>
    <property type="project" value="TreeGrafter"/>
</dbReference>
<accession>A0A0F8B511</accession>
<dbReference type="InterPro" id="IPR052213">
    <property type="entry name" value="PAR3"/>
</dbReference>
<evidence type="ECO:0000259" key="2">
    <source>
        <dbReference type="PROSITE" id="PS50106"/>
    </source>
</evidence>
<dbReference type="GO" id="GO:0051660">
    <property type="term" value="P:establishment of centrosome localization"/>
    <property type="evidence" value="ECO:0007669"/>
    <property type="project" value="TreeGrafter"/>
</dbReference>
<dbReference type="InterPro" id="IPR036034">
    <property type="entry name" value="PDZ_sf"/>
</dbReference>
<feature type="compositionally biased region" description="Low complexity" evidence="1">
    <location>
        <begin position="195"/>
        <end position="204"/>
    </location>
</feature>
<dbReference type="EMBL" id="KQ041630">
    <property type="protein sequence ID" value="KKF24215.1"/>
    <property type="molecule type" value="Genomic_DNA"/>
</dbReference>
<dbReference type="InterPro" id="IPR001478">
    <property type="entry name" value="PDZ"/>
</dbReference>
<dbReference type="GO" id="GO:0005912">
    <property type="term" value="C:adherens junction"/>
    <property type="evidence" value="ECO:0007669"/>
    <property type="project" value="TreeGrafter"/>
</dbReference>
<dbReference type="PANTHER" id="PTHR16484:SF10">
    <property type="entry name" value="PARTITIONING DEFECTIVE 3 HOMOLOG"/>
    <property type="match status" value="1"/>
</dbReference>
<dbReference type="PANTHER" id="PTHR16484">
    <property type="entry name" value="PARTITIONING DEFECTIVE 3 RELATED"/>
    <property type="match status" value="1"/>
</dbReference>
<reference evidence="3" key="1">
    <citation type="journal article" date="2015" name="PLoS Genet.">
        <title>Genome Sequencing of the Perciform Fish Larimichthys crocea Provides Insights into Molecular and Genetic Mechanisms of Stress Adaptation.</title>
        <authorList>
            <person name="Ao J."/>
            <person name="Mu Y."/>
            <person name="Xiang L.X."/>
            <person name="Fan D."/>
            <person name="Feng M."/>
            <person name="Zhang S."/>
            <person name="Shi Q."/>
            <person name="Zhu L.Y."/>
            <person name="Li T."/>
            <person name="Ding Y."/>
            <person name="Nie L."/>
            <person name="Li Q."/>
            <person name="Dong W.R."/>
            <person name="Jiang L."/>
            <person name="Sun B."/>
            <person name="Zhang X."/>
            <person name="Li M."/>
            <person name="Zhang H.Q."/>
            <person name="Xie S."/>
            <person name="Zhu Y."/>
            <person name="Jiang X."/>
            <person name="Wang X."/>
            <person name="Mu P."/>
            <person name="Chen W."/>
            <person name="Yue Z."/>
            <person name="Wang Z."/>
            <person name="Wang J."/>
            <person name="Shao J.Z."/>
            <person name="Chen X."/>
        </authorList>
    </citation>
    <scope>NUCLEOTIDE SEQUENCE [LARGE SCALE GENOMIC DNA]</scope>
    <source>
        <strain evidence="3">SSNF</strain>
        <tissue evidence="3">Blood</tissue>
    </source>
</reference>
<dbReference type="GO" id="GO:0016324">
    <property type="term" value="C:apical plasma membrane"/>
    <property type="evidence" value="ECO:0007669"/>
    <property type="project" value="TreeGrafter"/>
</dbReference>
<dbReference type="PROSITE" id="PS50106">
    <property type="entry name" value="PDZ"/>
    <property type="match status" value="1"/>
</dbReference>
<feature type="compositionally biased region" description="Polar residues" evidence="1">
    <location>
        <begin position="158"/>
        <end position="171"/>
    </location>
</feature>
<feature type="region of interest" description="Disordered" evidence="1">
    <location>
        <begin position="132"/>
        <end position="223"/>
    </location>
</feature>
<feature type="domain" description="PDZ" evidence="2">
    <location>
        <begin position="55"/>
        <end position="102"/>
    </location>
</feature>